<protein>
    <submittedName>
        <fullName evidence="2">Uncharacterized protein</fullName>
    </submittedName>
</protein>
<dbReference type="OrthoDB" id="371378at2"/>
<gene>
    <name evidence="2" type="ORF">WESB_0337</name>
</gene>
<dbReference type="RefSeq" id="WP_014932309.1">
    <property type="nucleotide sequence ID" value="NC_018604.1"/>
</dbReference>
<organism evidence="2 3">
    <name type="scientific">Brachyspira pilosicoli WesB</name>
    <dbReference type="NCBI Taxonomy" id="1161918"/>
    <lineage>
        <taxon>Bacteria</taxon>
        <taxon>Pseudomonadati</taxon>
        <taxon>Spirochaetota</taxon>
        <taxon>Spirochaetia</taxon>
        <taxon>Brachyspirales</taxon>
        <taxon>Brachyspiraceae</taxon>
        <taxon>Brachyspira</taxon>
    </lineage>
</organism>
<name>K0JF44_BRAPL</name>
<dbReference type="Proteomes" id="UP000003759">
    <property type="component" value="Chromosome"/>
</dbReference>
<evidence type="ECO:0000256" key="1">
    <source>
        <dbReference type="SAM" id="Coils"/>
    </source>
</evidence>
<proteinExistence type="predicted"/>
<keyword evidence="1" id="KW-0175">Coiled coil</keyword>
<accession>K0JF44</accession>
<dbReference type="EMBL" id="HE793032">
    <property type="protein sequence ID" value="CCG55808.1"/>
    <property type="molecule type" value="Genomic_DNA"/>
</dbReference>
<sequence length="422" mass="47380">MSNTVLSTSLSSSSWREAYEIQNLIEYEAPNTKSVFFIYDNVRISGGHSVDNIEYPNYGGWYNTAINETANKINISGFLRSEDYLSKKIDLVNALKIKTDDENPAFIFIPLWGRIRVVLNDWTIEEVASENGQCKIELTLSQSLESESEISSAMSVSDAIDNVKEVASENLEKDLKENFNYDAFISSINSFTSSLSNIIGKIQAKTEYINKMSQAIKTVSTTIAQGVKTPAVFAQAISNVVESITNGIIEIKQAAIETADASKSLIYNILPSETAKNNEKKTAIQFLDFSNLDTTKDLISYNEIQTAKKSDNFMKTIAITAVAALITQMDAAKDELKNYIKLYDKLNSSINKDDYKLNAALTDLKISVIEELKSRELAAEKKIKFNKNMTLLNTEHYLQCYKLRDLNFIEDSFVLPKEITYI</sequence>
<dbReference type="AlphaFoldDB" id="K0JF44"/>
<feature type="coiled-coil region" evidence="1">
    <location>
        <begin position="322"/>
        <end position="349"/>
    </location>
</feature>
<dbReference type="HOGENOM" id="CLU_626906_0_0_12"/>
<reference evidence="2 3" key="1">
    <citation type="journal article" date="2012" name="BMC Genomics">
        <title>Comparative genomics of Brachyspira pilosicoli strains: genome rearrangements, reductions and correlation of genetic compliment with phenotypic diversity.</title>
        <authorList>
            <person name="Mappley L.J."/>
            <person name="Black M.L."/>
            <person name="Abuoun M."/>
            <person name="Darby A.C."/>
            <person name="Woodward M.J."/>
            <person name="Parkhill J."/>
            <person name="Turner A.K."/>
            <person name="Bellgard M.I."/>
            <person name="La T."/>
            <person name="Phillips N.D."/>
            <person name="La Ragione R.M."/>
            <person name="Hampson D.J."/>
        </authorList>
    </citation>
    <scope>NUCLEOTIDE SEQUENCE [LARGE SCALE GENOMIC DNA]</scope>
    <source>
        <strain evidence="2">WesB</strain>
    </source>
</reference>
<dbReference type="KEGG" id="bpw:WESB_0337"/>
<evidence type="ECO:0000313" key="2">
    <source>
        <dbReference type="EMBL" id="CCG55808.1"/>
    </source>
</evidence>
<dbReference type="PATRIC" id="fig|1161918.5.peg.2031"/>
<dbReference type="Gene3D" id="1.10.287.950">
    <property type="entry name" value="Methyl-accepting chemotaxis protein"/>
    <property type="match status" value="1"/>
</dbReference>
<evidence type="ECO:0000313" key="3">
    <source>
        <dbReference type="Proteomes" id="UP000003759"/>
    </source>
</evidence>